<dbReference type="GO" id="GO:0005085">
    <property type="term" value="F:guanyl-nucleotide exchange factor activity"/>
    <property type="evidence" value="ECO:0007669"/>
    <property type="project" value="InterPro"/>
</dbReference>
<dbReference type="Gene3D" id="2.30.42.10">
    <property type="match status" value="1"/>
</dbReference>
<evidence type="ECO:0000259" key="2">
    <source>
        <dbReference type="PROSITE" id="PS50003"/>
    </source>
</evidence>
<dbReference type="InterPro" id="IPR000219">
    <property type="entry name" value="DH_dom"/>
</dbReference>
<proteinExistence type="predicted"/>
<dbReference type="GO" id="GO:0005634">
    <property type="term" value="C:nucleus"/>
    <property type="evidence" value="ECO:0007669"/>
    <property type="project" value="TreeGrafter"/>
</dbReference>
<dbReference type="InterPro" id="IPR011993">
    <property type="entry name" value="PH-like_dom_sf"/>
</dbReference>
<dbReference type="InterPro" id="IPR001478">
    <property type="entry name" value="PDZ"/>
</dbReference>
<dbReference type="SUPFAM" id="SSF48065">
    <property type="entry name" value="DBL homology domain (DH-domain)"/>
    <property type="match status" value="1"/>
</dbReference>
<dbReference type="PANTHER" id="PTHR46848">
    <property type="entry name" value="REGULATOR OF G-PROTEIN SIGNALING 3"/>
    <property type="match status" value="1"/>
</dbReference>
<name>A0A210QMG4_MIZYE</name>
<dbReference type="Pfam" id="PF00621">
    <property type="entry name" value="RhoGEF"/>
    <property type="match status" value="1"/>
</dbReference>
<feature type="compositionally biased region" description="Low complexity" evidence="1">
    <location>
        <begin position="553"/>
        <end position="590"/>
    </location>
</feature>
<dbReference type="InterPro" id="IPR035899">
    <property type="entry name" value="DBL_dom_sf"/>
</dbReference>
<dbReference type="PROSITE" id="PS50003">
    <property type="entry name" value="PH_DOMAIN"/>
    <property type="match status" value="1"/>
</dbReference>
<keyword evidence="7" id="KW-1185">Reference proteome</keyword>
<dbReference type="InterPro" id="IPR036034">
    <property type="entry name" value="PDZ_sf"/>
</dbReference>
<feature type="domain" description="PDZ" evidence="5">
    <location>
        <begin position="185"/>
        <end position="262"/>
    </location>
</feature>
<reference evidence="6 7" key="1">
    <citation type="journal article" date="2017" name="Nat. Ecol. Evol.">
        <title>Scallop genome provides insights into evolution of bilaterian karyotype and development.</title>
        <authorList>
            <person name="Wang S."/>
            <person name="Zhang J."/>
            <person name="Jiao W."/>
            <person name="Li J."/>
            <person name="Xun X."/>
            <person name="Sun Y."/>
            <person name="Guo X."/>
            <person name="Huan P."/>
            <person name="Dong B."/>
            <person name="Zhang L."/>
            <person name="Hu X."/>
            <person name="Sun X."/>
            <person name="Wang J."/>
            <person name="Zhao C."/>
            <person name="Wang Y."/>
            <person name="Wang D."/>
            <person name="Huang X."/>
            <person name="Wang R."/>
            <person name="Lv J."/>
            <person name="Li Y."/>
            <person name="Zhang Z."/>
            <person name="Liu B."/>
            <person name="Lu W."/>
            <person name="Hui Y."/>
            <person name="Liang J."/>
            <person name="Zhou Z."/>
            <person name="Hou R."/>
            <person name="Li X."/>
            <person name="Liu Y."/>
            <person name="Li H."/>
            <person name="Ning X."/>
            <person name="Lin Y."/>
            <person name="Zhao L."/>
            <person name="Xing Q."/>
            <person name="Dou J."/>
            <person name="Li Y."/>
            <person name="Mao J."/>
            <person name="Guo H."/>
            <person name="Dou H."/>
            <person name="Li T."/>
            <person name="Mu C."/>
            <person name="Jiang W."/>
            <person name="Fu Q."/>
            <person name="Fu X."/>
            <person name="Miao Y."/>
            <person name="Liu J."/>
            <person name="Yu Q."/>
            <person name="Li R."/>
            <person name="Liao H."/>
            <person name="Li X."/>
            <person name="Kong Y."/>
            <person name="Jiang Z."/>
            <person name="Chourrout D."/>
            <person name="Li R."/>
            <person name="Bao Z."/>
        </authorList>
    </citation>
    <scope>NUCLEOTIDE SEQUENCE [LARGE SCALE GENOMIC DNA]</scope>
    <source>
        <strain evidence="6 7">PY_sf001</strain>
    </source>
</reference>
<gene>
    <name evidence="6" type="ORF">KP79_PYT03991</name>
</gene>
<dbReference type="PROSITE" id="PS50010">
    <property type="entry name" value="DH_2"/>
    <property type="match status" value="1"/>
</dbReference>
<dbReference type="Gene3D" id="2.30.29.30">
    <property type="entry name" value="Pleckstrin-homology domain (PH domain)/Phosphotyrosine-binding domain (PTB)"/>
    <property type="match status" value="1"/>
</dbReference>
<dbReference type="EMBL" id="NEDP02002897">
    <property type="protein sequence ID" value="OWF49901.1"/>
    <property type="molecule type" value="Genomic_DNA"/>
</dbReference>
<feature type="domain" description="DH" evidence="4">
    <location>
        <begin position="345"/>
        <end position="540"/>
    </location>
</feature>
<accession>A0A210QMG4</accession>
<dbReference type="STRING" id="6573.A0A210QMG4"/>
<dbReference type="InterPro" id="IPR041489">
    <property type="entry name" value="PDZ_6"/>
</dbReference>
<dbReference type="PANTHER" id="PTHR46848:SF1">
    <property type="entry name" value="REGULATOR OF G-PROTEIN SIGNALING 3"/>
    <property type="match status" value="1"/>
</dbReference>
<evidence type="ECO:0000313" key="6">
    <source>
        <dbReference type="EMBL" id="OWF49901.1"/>
    </source>
</evidence>
<dbReference type="InterPro" id="IPR000008">
    <property type="entry name" value="C2_dom"/>
</dbReference>
<evidence type="ECO:0000313" key="7">
    <source>
        <dbReference type="Proteomes" id="UP000242188"/>
    </source>
</evidence>
<evidence type="ECO:0000256" key="1">
    <source>
        <dbReference type="SAM" id="MobiDB-lite"/>
    </source>
</evidence>
<feature type="domain" description="PH" evidence="2">
    <location>
        <begin position="638"/>
        <end position="745"/>
    </location>
</feature>
<dbReference type="InterPro" id="IPR035892">
    <property type="entry name" value="C2_domain_sf"/>
</dbReference>
<dbReference type="Gene3D" id="2.60.40.150">
    <property type="entry name" value="C2 domain"/>
    <property type="match status" value="1"/>
</dbReference>
<dbReference type="SMART" id="SM00239">
    <property type="entry name" value="C2"/>
    <property type="match status" value="1"/>
</dbReference>
<evidence type="ECO:0000259" key="4">
    <source>
        <dbReference type="PROSITE" id="PS50010"/>
    </source>
</evidence>
<dbReference type="InterPro" id="IPR001849">
    <property type="entry name" value="PH_domain"/>
</dbReference>
<dbReference type="Pfam" id="PF17820">
    <property type="entry name" value="PDZ_6"/>
    <property type="match status" value="1"/>
</dbReference>
<comment type="caution">
    <text evidence="6">The sequence shown here is derived from an EMBL/GenBank/DDBJ whole genome shotgun (WGS) entry which is preliminary data.</text>
</comment>
<feature type="region of interest" description="Disordered" evidence="1">
    <location>
        <begin position="553"/>
        <end position="597"/>
    </location>
</feature>
<dbReference type="GO" id="GO:0005886">
    <property type="term" value="C:plasma membrane"/>
    <property type="evidence" value="ECO:0007669"/>
    <property type="project" value="TreeGrafter"/>
</dbReference>
<dbReference type="Pfam" id="PF00168">
    <property type="entry name" value="C2"/>
    <property type="match status" value="1"/>
</dbReference>
<evidence type="ECO:0000259" key="5">
    <source>
        <dbReference type="PROSITE" id="PS50106"/>
    </source>
</evidence>
<dbReference type="AlphaFoldDB" id="A0A210QMG4"/>
<dbReference type="OrthoDB" id="2272012at2759"/>
<protein>
    <submittedName>
        <fullName evidence="6">Regulator of G-protein signaling 3</fullName>
    </submittedName>
</protein>
<sequence>MVIMLGTAALGLGPPKRGMFARGQLKISAYMNFGLLTVHVVQARHLQSKWKPLCNSYIKMSLIPDDTKKSRCKTETVIDSNNPLYDEKFSFELTEEDYNKRLMVSVWHRDQGTSVTEFLGCMSFGICHLLNPRKDVGGWYYLLTEEIGRKKHLQVSHKQKPELKLRNPENIPQVNKDVWGMDSVSVTVHRGKHGFGFSVIESCPVKVGRVDRASPAESAGLQPGDCVVRVNSQNVSRSQAVSVAKLVKHAGNSIVLDIQRPRQISIETLDKSPWKQTPAGTFEQHDIRAGLDPRESSEADSYEEYKENEISVDENLLMLPSNLITSTPLPLFCNGHQTVLTAERRKQEAMHRLLTLELDFIDFMHAGMQRFSRPLRHCILSKKQHTALFQNIEKVVTISEYQVKQINDNRPSMLSSDTDGSMSSADGQNFMHFVGMIYQSKMHMLCQAYDLYAKGLDEANNVLSDLRRNTDFMKFLKDPIQDSRQPSISAFICRPVQHINDLYQVLREIFINTPADHHDYKELKQVTEWLQECTTNITNYSCVARVQSLTSLTSSSSSQQGGQRLSYSSSASSASSSGSDGGSTSSGRSSSRAKRPNIITSASMATVRSVDSQVARIQDNLVFASNVQPFQLVQDDRHLIFAGDLFRWEGKQWVKVYVMLFTDMLLETERDRDNRLRVCWNPTYLRNVAGVEGHRKHTTELVLHLATAIKGSSRNRHDQVDKMLFRAPDAEQKYAWKSLLEQRVFDVRGSLDHYSSHSDCSGSSSVTIFFTCQGAVIAFVC</sequence>
<dbReference type="Proteomes" id="UP000242188">
    <property type="component" value="Unassembled WGS sequence"/>
</dbReference>
<evidence type="ECO:0000259" key="3">
    <source>
        <dbReference type="PROSITE" id="PS50004"/>
    </source>
</evidence>
<dbReference type="SUPFAM" id="SSF50156">
    <property type="entry name" value="PDZ domain-like"/>
    <property type="match status" value="1"/>
</dbReference>
<dbReference type="SUPFAM" id="SSF49562">
    <property type="entry name" value="C2 domain (Calcium/lipid-binding domain, CaLB)"/>
    <property type="match status" value="1"/>
</dbReference>
<dbReference type="PROSITE" id="PS50106">
    <property type="entry name" value="PDZ"/>
    <property type="match status" value="1"/>
</dbReference>
<dbReference type="PROSITE" id="PS50004">
    <property type="entry name" value="C2"/>
    <property type="match status" value="1"/>
</dbReference>
<dbReference type="SUPFAM" id="SSF50729">
    <property type="entry name" value="PH domain-like"/>
    <property type="match status" value="1"/>
</dbReference>
<organism evidence="6 7">
    <name type="scientific">Mizuhopecten yessoensis</name>
    <name type="common">Japanese scallop</name>
    <name type="synonym">Patinopecten yessoensis</name>
    <dbReference type="NCBI Taxonomy" id="6573"/>
    <lineage>
        <taxon>Eukaryota</taxon>
        <taxon>Metazoa</taxon>
        <taxon>Spiralia</taxon>
        <taxon>Lophotrochozoa</taxon>
        <taxon>Mollusca</taxon>
        <taxon>Bivalvia</taxon>
        <taxon>Autobranchia</taxon>
        <taxon>Pteriomorphia</taxon>
        <taxon>Pectinida</taxon>
        <taxon>Pectinoidea</taxon>
        <taxon>Pectinidae</taxon>
        <taxon>Mizuhopecten</taxon>
    </lineage>
</organism>
<dbReference type="Gene3D" id="1.20.900.10">
    <property type="entry name" value="Dbl homology (DH) domain"/>
    <property type="match status" value="1"/>
</dbReference>
<dbReference type="SMART" id="SM00228">
    <property type="entry name" value="PDZ"/>
    <property type="match status" value="1"/>
</dbReference>
<dbReference type="SMART" id="SM00325">
    <property type="entry name" value="RhoGEF"/>
    <property type="match status" value="1"/>
</dbReference>
<feature type="domain" description="C2" evidence="3">
    <location>
        <begin position="21"/>
        <end position="140"/>
    </location>
</feature>